<proteinExistence type="predicted"/>
<protein>
    <recommendedName>
        <fullName evidence="3">HNH endonuclease</fullName>
    </recommendedName>
</protein>
<dbReference type="EMBL" id="CP001958">
    <property type="protein sequence ID" value="ADG96531.1"/>
    <property type="molecule type" value="Genomic_DNA"/>
</dbReference>
<gene>
    <name evidence="1" type="ordered locus">Srot_0038</name>
</gene>
<dbReference type="HOGENOM" id="CLU_1561808_0_0_11"/>
<organism evidence="1 2">
    <name type="scientific">Segniliparus rotundus (strain ATCC BAA-972 / CDC 1076 / CIP 108378 / DSM 44985 / JCM 13578)</name>
    <dbReference type="NCBI Taxonomy" id="640132"/>
    <lineage>
        <taxon>Bacteria</taxon>
        <taxon>Bacillati</taxon>
        <taxon>Actinomycetota</taxon>
        <taxon>Actinomycetes</taxon>
        <taxon>Mycobacteriales</taxon>
        <taxon>Segniliparaceae</taxon>
        <taxon>Segniliparus</taxon>
    </lineage>
</organism>
<evidence type="ECO:0000313" key="1">
    <source>
        <dbReference type="EMBL" id="ADG96531.1"/>
    </source>
</evidence>
<reference evidence="1 2" key="1">
    <citation type="journal article" date="2010" name="Stand. Genomic Sci.">
        <title>Complete genome sequence of Segniliparus rotundus type strain (CDC 1076).</title>
        <authorList>
            <person name="Sikorski J."/>
            <person name="Lapidus A."/>
            <person name="Copeland A."/>
            <person name="Misra M."/>
            <person name="Glavina Del Rio T."/>
            <person name="Nolan M."/>
            <person name="Lucas S."/>
            <person name="Chen F."/>
            <person name="Tice H."/>
            <person name="Cheng J.F."/>
            <person name="Jando M."/>
            <person name="Schneider S."/>
            <person name="Bruce D."/>
            <person name="Goodwin L."/>
            <person name="Pitluck S."/>
            <person name="Liolios K."/>
            <person name="Mikhailova N."/>
            <person name="Pati A."/>
            <person name="Ivanova N."/>
            <person name="Mavromatis K."/>
            <person name="Chen A."/>
            <person name="Palaniappan K."/>
            <person name="Chertkov O."/>
            <person name="Land M."/>
            <person name="Hauser L."/>
            <person name="Chang Y.J."/>
            <person name="Jeffries C.D."/>
            <person name="Brettin T."/>
            <person name="Detter J.C."/>
            <person name="Han C."/>
            <person name="Rohde M."/>
            <person name="Goker M."/>
            <person name="Bristow J."/>
            <person name="Eisen J.A."/>
            <person name="Markowitz V."/>
            <person name="Hugenholtz P."/>
            <person name="Kyrpides N.C."/>
            <person name="Klenk H.P."/>
        </authorList>
    </citation>
    <scope>NUCLEOTIDE SEQUENCE [LARGE SCALE GENOMIC DNA]</scope>
    <source>
        <strain evidence="2">ATCC BAA-972 / CDC 1076 / CIP 108378 / DSM 44985 / JCM 13578</strain>
    </source>
</reference>
<evidence type="ECO:0008006" key="3">
    <source>
        <dbReference type="Google" id="ProtNLM"/>
    </source>
</evidence>
<accession>D6Z9K4</accession>
<dbReference type="AlphaFoldDB" id="D6Z9K4"/>
<name>D6Z9K4_SEGRD</name>
<dbReference type="KEGG" id="srt:Srot_0038"/>
<sequence>MTAEFSKRARALVELRSEGRCEGEFDPRERSKRPRCLRVAEEMHHRRTRGSGGTSDPASSQVSNALALCRNCHHWAGQCFRLAEALGICVYQAHRPDARPVLIRGEWRLLLDDGGLTPLIRVGEDEWRFDALGGHRYPAWLVDGATPLDERYVDVSGPLDANRYATRWAVA</sequence>
<evidence type="ECO:0000313" key="2">
    <source>
        <dbReference type="Proteomes" id="UP000002247"/>
    </source>
</evidence>
<keyword evidence="2" id="KW-1185">Reference proteome</keyword>
<dbReference type="Proteomes" id="UP000002247">
    <property type="component" value="Chromosome"/>
</dbReference>
<dbReference type="STRING" id="640132.Srot_0038"/>
<dbReference type="RefSeq" id="WP_013136987.1">
    <property type="nucleotide sequence ID" value="NC_014168.1"/>
</dbReference>
<dbReference type="OrthoDB" id="5124189at2"/>